<gene>
    <name evidence="2" type="ORF">F8388_001904</name>
</gene>
<evidence type="ECO:0000256" key="1">
    <source>
        <dbReference type="SAM" id="Phobius"/>
    </source>
</evidence>
<keyword evidence="1" id="KW-1133">Transmembrane helix</keyword>
<proteinExistence type="predicted"/>
<feature type="transmembrane region" description="Helical" evidence="1">
    <location>
        <begin position="46"/>
        <end position="66"/>
    </location>
</feature>
<dbReference type="Proteomes" id="UP000525078">
    <property type="component" value="Unassembled WGS sequence"/>
</dbReference>
<sequence>MSKDKEIKQGNTIITAVPSAQVKGGFEIFKRCLNISGNWMWMSSLVFRWVVGLVEIGGAGIIVLTIRIQ</sequence>
<keyword evidence="1" id="KW-0472">Membrane</keyword>
<dbReference type="EMBL" id="JAATIP010000203">
    <property type="protein sequence ID" value="KAF4360433.1"/>
    <property type="molecule type" value="Genomic_DNA"/>
</dbReference>
<reference evidence="2 3" key="1">
    <citation type="journal article" date="2020" name="bioRxiv">
        <title>Sequence and annotation of 42 cannabis genomes reveals extensive copy number variation in cannabinoid synthesis and pathogen resistance genes.</title>
        <authorList>
            <person name="Mckernan K.J."/>
            <person name="Helbert Y."/>
            <person name="Kane L.T."/>
            <person name="Ebling H."/>
            <person name="Zhang L."/>
            <person name="Liu B."/>
            <person name="Eaton Z."/>
            <person name="Mclaughlin S."/>
            <person name="Kingan S."/>
            <person name="Baybayan P."/>
            <person name="Concepcion G."/>
            <person name="Jordan M."/>
            <person name="Riva A."/>
            <person name="Barbazuk W."/>
            <person name="Harkins T."/>
        </authorList>
    </citation>
    <scope>NUCLEOTIDE SEQUENCE [LARGE SCALE GENOMIC DNA]</scope>
    <source>
        <strain evidence="3">cv. Jamaican Lion 4</strain>
        <tissue evidence="2">Leaf</tissue>
    </source>
</reference>
<keyword evidence="1" id="KW-0812">Transmembrane</keyword>
<name>A0A7J6EPU1_CANSA</name>
<organism evidence="2 3">
    <name type="scientific">Cannabis sativa</name>
    <name type="common">Hemp</name>
    <name type="synonym">Marijuana</name>
    <dbReference type="NCBI Taxonomy" id="3483"/>
    <lineage>
        <taxon>Eukaryota</taxon>
        <taxon>Viridiplantae</taxon>
        <taxon>Streptophyta</taxon>
        <taxon>Embryophyta</taxon>
        <taxon>Tracheophyta</taxon>
        <taxon>Spermatophyta</taxon>
        <taxon>Magnoliopsida</taxon>
        <taxon>eudicotyledons</taxon>
        <taxon>Gunneridae</taxon>
        <taxon>Pentapetalae</taxon>
        <taxon>rosids</taxon>
        <taxon>fabids</taxon>
        <taxon>Rosales</taxon>
        <taxon>Cannabaceae</taxon>
        <taxon>Cannabis</taxon>
    </lineage>
</organism>
<evidence type="ECO:0000313" key="3">
    <source>
        <dbReference type="Proteomes" id="UP000525078"/>
    </source>
</evidence>
<dbReference type="AlphaFoldDB" id="A0A7J6EPU1"/>
<comment type="caution">
    <text evidence="2">The sequence shown here is derived from an EMBL/GenBank/DDBJ whole genome shotgun (WGS) entry which is preliminary data.</text>
</comment>
<evidence type="ECO:0000313" key="2">
    <source>
        <dbReference type="EMBL" id="KAF4360433.1"/>
    </source>
</evidence>
<accession>A0A7J6EPU1</accession>
<protein>
    <submittedName>
        <fullName evidence="2">Uncharacterized protein</fullName>
    </submittedName>
</protein>